<dbReference type="GO" id="GO:0016787">
    <property type="term" value="F:hydrolase activity"/>
    <property type="evidence" value="ECO:0007669"/>
    <property type="project" value="UniProtKB-KW"/>
</dbReference>
<keyword evidence="3" id="KW-0147">Chitin-binding</keyword>
<dbReference type="Proteomes" id="UP001498771">
    <property type="component" value="Unassembled WGS sequence"/>
</dbReference>
<evidence type="ECO:0000256" key="4">
    <source>
        <dbReference type="ARBA" id="ARBA00022801"/>
    </source>
</evidence>
<evidence type="ECO:0000256" key="11">
    <source>
        <dbReference type="SAM" id="SignalP"/>
    </source>
</evidence>
<dbReference type="Gene3D" id="3.20.20.80">
    <property type="entry name" value="Glycosidases"/>
    <property type="match status" value="1"/>
</dbReference>
<dbReference type="Pfam" id="PF00704">
    <property type="entry name" value="Glyco_hydro_18"/>
    <property type="match status" value="1"/>
</dbReference>
<dbReference type="PROSITE" id="PS51910">
    <property type="entry name" value="GH18_2"/>
    <property type="match status" value="1"/>
</dbReference>
<organism evidence="13 14">
    <name type="scientific">Myxozyma melibiosi</name>
    <dbReference type="NCBI Taxonomy" id="54550"/>
    <lineage>
        <taxon>Eukaryota</taxon>
        <taxon>Fungi</taxon>
        <taxon>Dikarya</taxon>
        <taxon>Ascomycota</taxon>
        <taxon>Saccharomycotina</taxon>
        <taxon>Lipomycetes</taxon>
        <taxon>Lipomycetales</taxon>
        <taxon>Lipomycetaceae</taxon>
        <taxon>Myxozyma</taxon>
    </lineage>
</organism>
<evidence type="ECO:0000313" key="13">
    <source>
        <dbReference type="EMBL" id="KAK7203693.1"/>
    </source>
</evidence>
<keyword evidence="8" id="KW-0624">Polysaccharide degradation</keyword>
<feature type="chain" id="PRO_5045595301" description="chitinase" evidence="11">
    <location>
        <begin position="23"/>
        <end position="586"/>
    </location>
</feature>
<name>A0ABR1F1H2_9ASCO</name>
<gene>
    <name evidence="13" type="ORF">BZA70DRAFT_269107</name>
</gene>
<dbReference type="InterPro" id="IPR001223">
    <property type="entry name" value="Glyco_hydro18_cat"/>
</dbReference>
<feature type="signal peptide" evidence="11">
    <location>
        <begin position="1"/>
        <end position="22"/>
    </location>
</feature>
<dbReference type="InterPro" id="IPR050542">
    <property type="entry name" value="Glycosyl_Hydrlase18_Chitinase"/>
</dbReference>
<evidence type="ECO:0000313" key="14">
    <source>
        <dbReference type="Proteomes" id="UP001498771"/>
    </source>
</evidence>
<dbReference type="SUPFAM" id="SSF51445">
    <property type="entry name" value="(Trans)glycosidases"/>
    <property type="match status" value="1"/>
</dbReference>
<comment type="similarity">
    <text evidence="10">Belongs to the glycosyl hydrolase 18 family.</text>
</comment>
<comment type="caution">
    <text evidence="13">The sequence shown here is derived from an EMBL/GenBank/DDBJ whole genome shotgun (WGS) entry which is preliminary data.</text>
</comment>
<dbReference type="CDD" id="cd02877">
    <property type="entry name" value="GH18_hevamine_XipI_class_III"/>
    <property type="match status" value="1"/>
</dbReference>
<protein>
    <recommendedName>
        <fullName evidence="2">chitinase</fullName>
        <ecNumber evidence="2">3.2.1.14</ecNumber>
    </recommendedName>
</protein>
<dbReference type="InterPro" id="IPR045321">
    <property type="entry name" value="Cts1-like"/>
</dbReference>
<evidence type="ECO:0000256" key="9">
    <source>
        <dbReference type="RuleBase" id="RU000489"/>
    </source>
</evidence>
<accession>A0ABR1F1H2</accession>
<evidence type="ECO:0000256" key="7">
    <source>
        <dbReference type="ARBA" id="ARBA00023295"/>
    </source>
</evidence>
<keyword evidence="11" id="KW-0732">Signal</keyword>
<evidence type="ECO:0000256" key="5">
    <source>
        <dbReference type="ARBA" id="ARBA00023024"/>
    </source>
</evidence>
<sequence>MRFSTLSTLLSASSLFASAVSAYSSSAIDNVAVYWGQASAGSQDSLATYCESDSVDIVILAFLTTFFGSDDLPEINFANACSDTFSGTTLLQCDQIASDIATCQSKGKKVLLSLGGAVGTYGFTDDSEASDFATTLWNMFGGGDSDYRPFGTSIVDGFDLDIENNEPTGYAAFVTQMRTLYSGGDYYISAAPQCPFPDASIGDALDSAWFDFVFIQFYNNNCGVTNPDNFNYDTDWMTWVTSTSLNSDVRLYVGVPGSSSAAGSGYATPSELQSLMSDISDKSSLGGVMIWDASQAFTNEIDGVEFIDGIKSMLGSLDGSSDSSSSGTTTAASSTSTTAAAVVSTSLTSSEAQNFYVASSATTSSVYVAPTTTSASSTSTAASSTSTTFYSAAPTASSTADESTSTVTVPNPSTLTITNYVTMTVSNSSGASTLSTLTTISTAAVMNLYVNSTSASTATSTTSEVLPSATASTSNCTDLTGTPLAACMNEYYQTVSASDACTLGEVGCIGDLFAQCGYGTWSTFACGTGTVCRALPSGDETSTEFAIACDSEADIAVRFGTSSKKVKRNGLVRRNHRHHGHARHIG</sequence>
<evidence type="ECO:0000256" key="1">
    <source>
        <dbReference type="ARBA" id="ARBA00000822"/>
    </source>
</evidence>
<feature type="domain" description="GH18" evidence="12">
    <location>
        <begin position="29"/>
        <end position="317"/>
    </location>
</feature>
<keyword evidence="14" id="KW-1185">Reference proteome</keyword>
<evidence type="ECO:0000256" key="8">
    <source>
        <dbReference type="ARBA" id="ARBA00023326"/>
    </source>
</evidence>
<evidence type="ECO:0000256" key="6">
    <source>
        <dbReference type="ARBA" id="ARBA00023277"/>
    </source>
</evidence>
<dbReference type="InterPro" id="IPR001579">
    <property type="entry name" value="Glyco_hydro_18_chit_AS"/>
</dbReference>
<dbReference type="EMBL" id="JBBJBU010000011">
    <property type="protein sequence ID" value="KAK7203693.1"/>
    <property type="molecule type" value="Genomic_DNA"/>
</dbReference>
<dbReference type="GeneID" id="90036710"/>
<keyword evidence="4 9" id="KW-0378">Hydrolase</keyword>
<dbReference type="EC" id="3.2.1.14" evidence="2"/>
<proteinExistence type="inferred from homology"/>
<evidence type="ECO:0000256" key="3">
    <source>
        <dbReference type="ARBA" id="ARBA00022669"/>
    </source>
</evidence>
<dbReference type="RefSeq" id="XP_064766726.1">
    <property type="nucleotide sequence ID" value="XM_064911198.1"/>
</dbReference>
<dbReference type="InterPro" id="IPR017853">
    <property type="entry name" value="GH"/>
</dbReference>
<evidence type="ECO:0000256" key="2">
    <source>
        <dbReference type="ARBA" id="ARBA00012729"/>
    </source>
</evidence>
<keyword evidence="5" id="KW-0146">Chitin degradation</keyword>
<keyword evidence="7 9" id="KW-0326">Glycosidase</keyword>
<keyword evidence="6" id="KW-0119">Carbohydrate metabolism</keyword>
<dbReference type="PANTHER" id="PTHR45708:SF49">
    <property type="entry name" value="ENDOCHITINASE"/>
    <property type="match status" value="1"/>
</dbReference>
<dbReference type="PANTHER" id="PTHR45708">
    <property type="entry name" value="ENDOCHITINASE"/>
    <property type="match status" value="1"/>
</dbReference>
<evidence type="ECO:0000259" key="12">
    <source>
        <dbReference type="PROSITE" id="PS51910"/>
    </source>
</evidence>
<evidence type="ECO:0000256" key="10">
    <source>
        <dbReference type="RuleBase" id="RU004453"/>
    </source>
</evidence>
<comment type="catalytic activity">
    <reaction evidence="1">
        <text>Random endo-hydrolysis of N-acetyl-beta-D-glucosaminide (1-&gt;4)-beta-linkages in chitin and chitodextrins.</text>
        <dbReference type="EC" id="3.2.1.14"/>
    </reaction>
</comment>
<reference evidence="13 14" key="1">
    <citation type="submission" date="2024-03" db="EMBL/GenBank/DDBJ databases">
        <title>Genome-scale model development and genomic sequencing of the oleaginous clade Lipomyces.</title>
        <authorList>
            <consortium name="Lawrence Berkeley National Laboratory"/>
            <person name="Czajka J.J."/>
            <person name="Han Y."/>
            <person name="Kim J."/>
            <person name="Mondo S.J."/>
            <person name="Hofstad B.A."/>
            <person name="Robles A."/>
            <person name="Haridas S."/>
            <person name="Riley R."/>
            <person name="LaButti K."/>
            <person name="Pangilinan J."/>
            <person name="Andreopoulos W."/>
            <person name="Lipzen A."/>
            <person name="Yan J."/>
            <person name="Wang M."/>
            <person name="Ng V."/>
            <person name="Grigoriev I.V."/>
            <person name="Spatafora J.W."/>
            <person name="Magnuson J.K."/>
            <person name="Baker S.E."/>
            <person name="Pomraning K.R."/>
        </authorList>
    </citation>
    <scope>NUCLEOTIDE SEQUENCE [LARGE SCALE GENOMIC DNA]</scope>
    <source>
        <strain evidence="13 14">Phaff 52-87</strain>
    </source>
</reference>
<dbReference type="PROSITE" id="PS01095">
    <property type="entry name" value="GH18_1"/>
    <property type="match status" value="1"/>
</dbReference>